<feature type="repeat" description="ANK" evidence="3">
    <location>
        <begin position="149"/>
        <end position="181"/>
    </location>
</feature>
<evidence type="ECO:0000313" key="5">
    <source>
        <dbReference type="Proteomes" id="UP000704712"/>
    </source>
</evidence>
<comment type="caution">
    <text evidence="4">The sequence shown here is derived from an EMBL/GenBank/DDBJ whole genome shotgun (WGS) entry which is preliminary data.</text>
</comment>
<dbReference type="Gene3D" id="1.25.40.20">
    <property type="entry name" value="Ankyrin repeat-containing domain"/>
    <property type="match status" value="3"/>
</dbReference>
<dbReference type="SUPFAM" id="SSF48403">
    <property type="entry name" value="Ankyrin repeat"/>
    <property type="match status" value="1"/>
</dbReference>
<feature type="repeat" description="ANK" evidence="3">
    <location>
        <begin position="42"/>
        <end position="74"/>
    </location>
</feature>
<organism evidence="4 5">
    <name type="scientific">Phytophthora infestans</name>
    <name type="common">Potato late blight agent</name>
    <name type="synonym">Botrytis infestans</name>
    <dbReference type="NCBI Taxonomy" id="4787"/>
    <lineage>
        <taxon>Eukaryota</taxon>
        <taxon>Sar</taxon>
        <taxon>Stramenopiles</taxon>
        <taxon>Oomycota</taxon>
        <taxon>Peronosporomycetes</taxon>
        <taxon>Peronosporales</taxon>
        <taxon>Peronosporaceae</taxon>
        <taxon>Phytophthora</taxon>
    </lineage>
</organism>
<keyword evidence="1" id="KW-0677">Repeat</keyword>
<dbReference type="PROSITE" id="PS50297">
    <property type="entry name" value="ANK_REP_REGION"/>
    <property type="match status" value="1"/>
</dbReference>
<proteinExistence type="predicted"/>
<evidence type="ECO:0000313" key="4">
    <source>
        <dbReference type="EMBL" id="KAF4144652.1"/>
    </source>
</evidence>
<dbReference type="Pfam" id="PF12796">
    <property type="entry name" value="Ank_2"/>
    <property type="match status" value="3"/>
</dbReference>
<dbReference type="Proteomes" id="UP000704712">
    <property type="component" value="Unassembled WGS sequence"/>
</dbReference>
<reference evidence="4" key="1">
    <citation type="submission" date="2020-03" db="EMBL/GenBank/DDBJ databases">
        <title>Hybrid Assembly of Korean Phytophthora infestans isolates.</title>
        <authorList>
            <person name="Prokchorchik M."/>
            <person name="Lee Y."/>
            <person name="Seo J."/>
            <person name="Cho J.-H."/>
            <person name="Park Y.-E."/>
            <person name="Jang D.-C."/>
            <person name="Im J.-S."/>
            <person name="Choi J.-G."/>
            <person name="Park H.-J."/>
            <person name="Lee G.-B."/>
            <person name="Lee Y.-G."/>
            <person name="Hong S.-Y."/>
            <person name="Cho K."/>
            <person name="Sohn K.H."/>
        </authorList>
    </citation>
    <scope>NUCLEOTIDE SEQUENCE</scope>
    <source>
        <strain evidence="4">KR_2_A2</strain>
    </source>
</reference>
<dbReference type="AlphaFoldDB" id="A0A8S9UZN3"/>
<sequence length="483" mass="53559">MLSSVERAWMGAAASGDVETLRSLLEGHWALLNARLDHQTYKQLTALHLAVWKGHSDAVEFLIDHGADMELQDKTGMTALLIDVMRICLEKMRPTVLMRSWCVDVKSPAGLAIAQRRVVHDRSTYREIDTSVLDLLLGYNASVNELDESGDTVLMNAVEYGLVKHVLPLLEHGADAYILDRKGRSALDIACEHGFLDIVNVLVETCPNLVNFFGEKSLVMAVRSEASEILEMLYDRVQGCASRDDPSKLGGHLLLIAAEFDAPECANFLLKRGIPVDWTDSKGVSVLQIACVQGRTEILELLLNENPGNQTKKIEIGRISTNVATLTHPLIKLGILQNEHDVNSHQNRRHRFPGFDSLNIPANMAIMEVLLRNGATFNFPTGRSRDSITTLLASLLLLVSSVDVSKLLVDLANSGALRHKQLRHVILALSWPNHTYEALRLTLLLFSPWVVEVKQALAVLEPWLSRCSVTLVTRKLLTDALTL</sequence>
<evidence type="ECO:0000256" key="1">
    <source>
        <dbReference type="ARBA" id="ARBA00022737"/>
    </source>
</evidence>
<name>A0A8S9UZN3_PHYIN</name>
<dbReference type="PROSITE" id="PS50088">
    <property type="entry name" value="ANK_REPEAT"/>
    <property type="match status" value="2"/>
</dbReference>
<gene>
    <name evidence="4" type="ORF">GN958_ATG06182</name>
</gene>
<accession>A0A8S9UZN3</accession>
<dbReference type="PANTHER" id="PTHR24166">
    <property type="entry name" value="ROLLING PEBBLES, ISOFORM B"/>
    <property type="match status" value="1"/>
</dbReference>
<dbReference type="InterPro" id="IPR002110">
    <property type="entry name" value="Ankyrin_rpt"/>
</dbReference>
<protein>
    <submittedName>
        <fullName evidence="4">Ankyrin repeats domain-containing protein</fullName>
    </submittedName>
</protein>
<evidence type="ECO:0000256" key="3">
    <source>
        <dbReference type="PROSITE-ProRule" id="PRU00023"/>
    </source>
</evidence>
<dbReference type="SMART" id="SM00248">
    <property type="entry name" value="ANK"/>
    <property type="match status" value="6"/>
</dbReference>
<evidence type="ECO:0000256" key="2">
    <source>
        <dbReference type="ARBA" id="ARBA00023043"/>
    </source>
</evidence>
<keyword evidence="2 3" id="KW-0040">ANK repeat</keyword>
<dbReference type="PANTHER" id="PTHR24166:SF48">
    <property type="entry name" value="PROTEIN VAPYRIN"/>
    <property type="match status" value="1"/>
</dbReference>
<dbReference type="InterPro" id="IPR050889">
    <property type="entry name" value="Dendritic_Spine_Reg/Scaffold"/>
</dbReference>
<dbReference type="InterPro" id="IPR036770">
    <property type="entry name" value="Ankyrin_rpt-contain_sf"/>
</dbReference>
<dbReference type="EMBL" id="JAACNO010000831">
    <property type="protein sequence ID" value="KAF4144652.1"/>
    <property type="molecule type" value="Genomic_DNA"/>
</dbReference>